<dbReference type="EC" id="2.7.7.65" evidence="2"/>
<evidence type="ECO:0000313" key="6">
    <source>
        <dbReference type="EMBL" id="RDS83691.1"/>
    </source>
</evidence>
<feature type="transmembrane region" description="Helical" evidence="4">
    <location>
        <begin position="147"/>
        <end position="166"/>
    </location>
</feature>
<organism evidence="6 7">
    <name type="scientific">Dyella monticola</name>
    <dbReference type="NCBI Taxonomy" id="1927958"/>
    <lineage>
        <taxon>Bacteria</taxon>
        <taxon>Pseudomonadati</taxon>
        <taxon>Pseudomonadota</taxon>
        <taxon>Gammaproteobacteria</taxon>
        <taxon>Lysobacterales</taxon>
        <taxon>Rhodanobacteraceae</taxon>
        <taxon>Dyella</taxon>
    </lineage>
</organism>
<sequence length="389" mass="41896">MSAVSVAIATTWLLGLLMLPLLGSLLRSGVPGVRQWLDADVLLIIAMPLLLLRGRIPDFISIVVANVLIALAGVTLYAGFARFMHRPARWPRLFACVAIMALGATYWRYGVDSIPMRVVLSTGFTAAVCVAIAVVVARYRSAGRAPYLYAATTGVALIFAACQILRGSYFLSVNHVSNALTFDTTANVVLLCVGAAIMPVLLMCGMMMVHDTLLSEARDAVNRDFLTGALSREGFTSVARTLLAEADHNDAPLACLLVDLDHFKSINDTFGHTGGDQVLREFVALMRTVLRTSDALARIGGEEFAILMPDIALDRAQSLAEQLRNAATRHAVVIDGGTCTYSLSGGLAMRLPGETLDQLTVRADRALYQAKISGRNRLCIDERSPSRDA</sequence>
<dbReference type="AlphaFoldDB" id="A0A370X618"/>
<feature type="transmembrane region" description="Helical" evidence="4">
    <location>
        <begin position="115"/>
        <end position="135"/>
    </location>
</feature>
<feature type="transmembrane region" description="Helical" evidence="4">
    <location>
        <begin position="59"/>
        <end position="80"/>
    </location>
</feature>
<keyword evidence="4" id="KW-0812">Transmembrane</keyword>
<name>A0A370X618_9GAMM</name>
<reference evidence="6 7" key="1">
    <citation type="submission" date="2018-07" db="EMBL/GenBank/DDBJ databases">
        <title>Dyella monticola sp. nov. and Dyella psychrodurans sp. nov. isolated from monsoon evergreen broad-leaved forest soil of Dinghu Mountain, China.</title>
        <authorList>
            <person name="Gao Z."/>
            <person name="Qiu L."/>
        </authorList>
    </citation>
    <scope>NUCLEOTIDE SEQUENCE [LARGE SCALE GENOMIC DNA]</scope>
    <source>
        <strain evidence="6 7">4G-K06</strain>
    </source>
</reference>
<dbReference type="PROSITE" id="PS50887">
    <property type="entry name" value="GGDEF"/>
    <property type="match status" value="1"/>
</dbReference>
<dbReference type="GO" id="GO:0043709">
    <property type="term" value="P:cell adhesion involved in single-species biofilm formation"/>
    <property type="evidence" value="ECO:0007669"/>
    <property type="project" value="TreeGrafter"/>
</dbReference>
<dbReference type="FunFam" id="3.30.70.270:FF:000001">
    <property type="entry name" value="Diguanylate cyclase domain protein"/>
    <property type="match status" value="1"/>
</dbReference>
<comment type="caution">
    <text evidence="6">The sequence shown here is derived from an EMBL/GenBank/DDBJ whole genome shotgun (WGS) entry which is preliminary data.</text>
</comment>
<dbReference type="SUPFAM" id="SSF55073">
    <property type="entry name" value="Nucleotide cyclase"/>
    <property type="match status" value="1"/>
</dbReference>
<dbReference type="Proteomes" id="UP000254258">
    <property type="component" value="Unassembled WGS sequence"/>
</dbReference>
<feature type="transmembrane region" description="Helical" evidence="4">
    <location>
        <begin position="92"/>
        <end position="109"/>
    </location>
</feature>
<dbReference type="RefSeq" id="WP_115494404.1">
    <property type="nucleotide sequence ID" value="NZ_QRBE01000002.1"/>
</dbReference>
<dbReference type="Gene3D" id="3.30.70.270">
    <property type="match status" value="1"/>
</dbReference>
<dbReference type="EMBL" id="QRBE01000002">
    <property type="protein sequence ID" value="RDS83691.1"/>
    <property type="molecule type" value="Genomic_DNA"/>
</dbReference>
<dbReference type="SMART" id="SM00267">
    <property type="entry name" value="GGDEF"/>
    <property type="match status" value="1"/>
</dbReference>
<evidence type="ECO:0000256" key="3">
    <source>
        <dbReference type="ARBA" id="ARBA00034247"/>
    </source>
</evidence>
<evidence type="ECO:0000256" key="4">
    <source>
        <dbReference type="SAM" id="Phobius"/>
    </source>
</evidence>
<dbReference type="PANTHER" id="PTHR45138:SF9">
    <property type="entry name" value="DIGUANYLATE CYCLASE DGCM-RELATED"/>
    <property type="match status" value="1"/>
</dbReference>
<keyword evidence="4" id="KW-0472">Membrane</keyword>
<dbReference type="NCBIfam" id="TIGR00254">
    <property type="entry name" value="GGDEF"/>
    <property type="match status" value="1"/>
</dbReference>
<evidence type="ECO:0000256" key="1">
    <source>
        <dbReference type="ARBA" id="ARBA00001946"/>
    </source>
</evidence>
<evidence type="ECO:0000313" key="7">
    <source>
        <dbReference type="Proteomes" id="UP000254258"/>
    </source>
</evidence>
<evidence type="ECO:0000256" key="2">
    <source>
        <dbReference type="ARBA" id="ARBA00012528"/>
    </source>
</evidence>
<dbReference type="PANTHER" id="PTHR45138">
    <property type="entry name" value="REGULATORY COMPONENTS OF SENSORY TRANSDUCTION SYSTEM"/>
    <property type="match status" value="1"/>
</dbReference>
<dbReference type="GO" id="GO:0005886">
    <property type="term" value="C:plasma membrane"/>
    <property type="evidence" value="ECO:0007669"/>
    <property type="project" value="TreeGrafter"/>
</dbReference>
<keyword evidence="4" id="KW-1133">Transmembrane helix</keyword>
<dbReference type="OrthoDB" id="9803824at2"/>
<protein>
    <recommendedName>
        <fullName evidence="2">diguanylate cyclase</fullName>
        <ecNumber evidence="2">2.7.7.65</ecNumber>
    </recommendedName>
</protein>
<gene>
    <name evidence="6" type="ORF">DWU98_05025</name>
</gene>
<dbReference type="Pfam" id="PF00990">
    <property type="entry name" value="GGDEF"/>
    <property type="match status" value="1"/>
</dbReference>
<dbReference type="InterPro" id="IPR000160">
    <property type="entry name" value="GGDEF_dom"/>
</dbReference>
<feature type="transmembrane region" description="Helical" evidence="4">
    <location>
        <begin position="6"/>
        <end position="24"/>
    </location>
</feature>
<keyword evidence="7" id="KW-1185">Reference proteome</keyword>
<dbReference type="InterPro" id="IPR050469">
    <property type="entry name" value="Diguanylate_Cyclase"/>
</dbReference>
<dbReference type="InterPro" id="IPR029787">
    <property type="entry name" value="Nucleotide_cyclase"/>
</dbReference>
<comment type="catalytic activity">
    <reaction evidence="3">
        <text>2 GTP = 3',3'-c-di-GMP + 2 diphosphate</text>
        <dbReference type="Rhea" id="RHEA:24898"/>
        <dbReference type="ChEBI" id="CHEBI:33019"/>
        <dbReference type="ChEBI" id="CHEBI:37565"/>
        <dbReference type="ChEBI" id="CHEBI:58805"/>
        <dbReference type="EC" id="2.7.7.65"/>
    </reaction>
</comment>
<comment type="cofactor">
    <cofactor evidence="1">
        <name>Mg(2+)</name>
        <dbReference type="ChEBI" id="CHEBI:18420"/>
    </cofactor>
</comment>
<dbReference type="CDD" id="cd01949">
    <property type="entry name" value="GGDEF"/>
    <property type="match status" value="1"/>
</dbReference>
<dbReference type="GO" id="GO:1902201">
    <property type="term" value="P:negative regulation of bacterial-type flagellum-dependent cell motility"/>
    <property type="evidence" value="ECO:0007669"/>
    <property type="project" value="TreeGrafter"/>
</dbReference>
<proteinExistence type="predicted"/>
<feature type="transmembrane region" description="Helical" evidence="4">
    <location>
        <begin position="186"/>
        <end position="209"/>
    </location>
</feature>
<feature type="domain" description="GGDEF" evidence="5">
    <location>
        <begin position="251"/>
        <end position="383"/>
    </location>
</feature>
<evidence type="ECO:0000259" key="5">
    <source>
        <dbReference type="PROSITE" id="PS50887"/>
    </source>
</evidence>
<dbReference type="GO" id="GO:0052621">
    <property type="term" value="F:diguanylate cyclase activity"/>
    <property type="evidence" value="ECO:0007669"/>
    <property type="project" value="UniProtKB-EC"/>
</dbReference>
<accession>A0A370X618</accession>
<dbReference type="InterPro" id="IPR043128">
    <property type="entry name" value="Rev_trsase/Diguanyl_cyclase"/>
</dbReference>